<evidence type="ECO:0000256" key="4">
    <source>
        <dbReference type="ARBA" id="ARBA00022692"/>
    </source>
</evidence>
<accession>A0A3M7T5G9</accession>
<feature type="compositionally biased region" description="Basic and acidic residues" evidence="10">
    <location>
        <begin position="74"/>
        <end position="97"/>
    </location>
</feature>
<evidence type="ECO:0000256" key="2">
    <source>
        <dbReference type="ARBA" id="ARBA00007860"/>
    </source>
</evidence>
<comment type="subcellular location">
    <subcellularLocation>
        <location evidence="9">Endomembrane system</location>
        <topology evidence="9">Single-pass membrane protein</topology>
    </subcellularLocation>
    <subcellularLocation>
        <location evidence="1">Nucleus envelope</location>
    </subcellularLocation>
</comment>
<organism evidence="13 14">
    <name type="scientific">Brachionus plicatilis</name>
    <name type="common">Marine rotifer</name>
    <name type="synonym">Brachionus muelleri</name>
    <dbReference type="NCBI Taxonomy" id="10195"/>
    <lineage>
        <taxon>Eukaryota</taxon>
        <taxon>Metazoa</taxon>
        <taxon>Spiralia</taxon>
        <taxon>Gnathifera</taxon>
        <taxon>Rotifera</taxon>
        <taxon>Eurotatoria</taxon>
        <taxon>Monogononta</taxon>
        <taxon>Pseudotrocha</taxon>
        <taxon>Ploima</taxon>
        <taxon>Brachionidae</taxon>
        <taxon>Brachionus</taxon>
    </lineage>
</organism>
<protein>
    <submittedName>
        <fullName evidence="13">Torsin-1A-interacting 2</fullName>
    </submittedName>
</protein>
<keyword evidence="8" id="KW-0539">Nucleus</keyword>
<feature type="compositionally biased region" description="Basic and acidic residues" evidence="10">
    <location>
        <begin position="42"/>
        <end position="64"/>
    </location>
</feature>
<proteinExistence type="inferred from homology"/>
<dbReference type="Pfam" id="PF05609">
    <property type="entry name" value="LAP1_C"/>
    <property type="match status" value="1"/>
</dbReference>
<feature type="compositionally biased region" description="Polar residues" evidence="10">
    <location>
        <begin position="20"/>
        <end position="30"/>
    </location>
</feature>
<evidence type="ECO:0000256" key="6">
    <source>
        <dbReference type="ARBA" id="ARBA00023136"/>
    </source>
</evidence>
<reference evidence="13 14" key="1">
    <citation type="journal article" date="2018" name="Sci. Rep.">
        <title>Genomic signatures of local adaptation to the degree of environmental predictability in rotifers.</title>
        <authorList>
            <person name="Franch-Gras L."/>
            <person name="Hahn C."/>
            <person name="Garcia-Roger E.M."/>
            <person name="Carmona M.J."/>
            <person name="Serra M."/>
            <person name="Gomez A."/>
        </authorList>
    </citation>
    <scope>NUCLEOTIDE SEQUENCE [LARGE SCALE GENOMIC DNA]</scope>
    <source>
        <strain evidence="13">HYR1</strain>
    </source>
</reference>
<evidence type="ECO:0000313" key="14">
    <source>
        <dbReference type="Proteomes" id="UP000276133"/>
    </source>
</evidence>
<evidence type="ECO:0000256" key="11">
    <source>
        <dbReference type="SAM" id="Phobius"/>
    </source>
</evidence>
<sequence length="381" mass="43963">MTDGYMEGLKNLSSRPDMRNVSTFEDGSSSENDDNYLDNSDPEQKEINNNETHKDTHEINEEHNTSQNSDGIDNSDKSSSDDQKQESEVETDKENDEVNSKNYLVNYQSECKKLDTNRKKSFKEIIFISVMVLLGSFLYRIISSKSVSKPSKYHSLKFDLIDELKQNYPNQSDHLWINIESCFKHSVVKSKDPSIILMIYDEQTASTYSKLSQQILKYLNKIDKSSRHVVLMENNKPDESKLYIDSKLSAHFKSGGKLALIEDIHQLPAHTMVLFYAYGDEEKYAKFPGVLIFMSLKLDEALDAQSKFAFLKSSKKLREFAEGYMFNLWSKWIGEDQLRPLFTRIANNHDSIQYIRTPIHLSLFILSLLGHPFAKNIDAKK</sequence>
<dbReference type="GO" id="GO:0061024">
    <property type="term" value="P:membrane organization"/>
    <property type="evidence" value="ECO:0007669"/>
    <property type="project" value="TreeGrafter"/>
</dbReference>
<keyword evidence="14" id="KW-1185">Reference proteome</keyword>
<dbReference type="GO" id="GO:0016020">
    <property type="term" value="C:membrane"/>
    <property type="evidence" value="ECO:0007669"/>
    <property type="project" value="TreeGrafter"/>
</dbReference>
<dbReference type="EMBL" id="REGN01000237">
    <property type="protein sequence ID" value="RNA43333.1"/>
    <property type="molecule type" value="Genomic_DNA"/>
</dbReference>
<keyword evidence="6 11" id="KW-0472">Membrane</keyword>
<dbReference type="GO" id="GO:0001671">
    <property type="term" value="F:ATPase activator activity"/>
    <property type="evidence" value="ECO:0007669"/>
    <property type="project" value="InterPro"/>
</dbReference>
<feature type="region of interest" description="Disordered" evidence="10">
    <location>
        <begin position="1"/>
        <end position="97"/>
    </location>
</feature>
<comment type="similarity">
    <text evidence="2">Belongs to the TOR1AIP family.</text>
</comment>
<evidence type="ECO:0000313" key="13">
    <source>
        <dbReference type="EMBL" id="RNA43333.1"/>
    </source>
</evidence>
<keyword evidence="3" id="KW-0597">Phosphoprotein</keyword>
<dbReference type="Gene3D" id="3.40.50.12190">
    <property type="match status" value="1"/>
</dbReference>
<dbReference type="Proteomes" id="UP000276133">
    <property type="component" value="Unassembled WGS sequence"/>
</dbReference>
<dbReference type="AlphaFoldDB" id="A0A3M7T5G9"/>
<dbReference type="PANTHER" id="PTHR18843:SF7">
    <property type="entry name" value="LAMINA-ASSOCIATED POLYPEPTIDE 1B ISOFORM 1-RELATED"/>
    <property type="match status" value="1"/>
</dbReference>
<name>A0A3M7T5G9_BRAPC</name>
<gene>
    <name evidence="13" type="ORF">BpHYR1_021703</name>
</gene>
<evidence type="ECO:0000256" key="3">
    <source>
        <dbReference type="ARBA" id="ARBA00022553"/>
    </source>
</evidence>
<dbReference type="InterPro" id="IPR008662">
    <property type="entry name" value="TOIP1/2"/>
</dbReference>
<keyword evidence="7" id="KW-0325">Glycoprotein</keyword>
<keyword evidence="5 11" id="KW-1133">Transmembrane helix</keyword>
<dbReference type="OrthoDB" id="6258998at2759"/>
<evidence type="ECO:0000256" key="7">
    <source>
        <dbReference type="ARBA" id="ARBA00023180"/>
    </source>
</evidence>
<dbReference type="GO" id="GO:0005635">
    <property type="term" value="C:nuclear envelope"/>
    <property type="evidence" value="ECO:0007669"/>
    <property type="project" value="UniProtKB-SubCell"/>
</dbReference>
<evidence type="ECO:0000256" key="1">
    <source>
        <dbReference type="ARBA" id="ARBA00004259"/>
    </source>
</evidence>
<keyword evidence="4 11" id="KW-0812">Transmembrane</keyword>
<comment type="caution">
    <text evidence="13">The sequence shown here is derived from an EMBL/GenBank/DDBJ whole genome shotgun (WGS) entry which is preliminary data.</text>
</comment>
<evidence type="ECO:0000256" key="9">
    <source>
        <dbReference type="ARBA" id="ARBA00037847"/>
    </source>
</evidence>
<evidence type="ECO:0000256" key="8">
    <source>
        <dbReference type="ARBA" id="ARBA00023242"/>
    </source>
</evidence>
<evidence type="ECO:0000259" key="12">
    <source>
        <dbReference type="Pfam" id="PF05609"/>
    </source>
</evidence>
<evidence type="ECO:0000256" key="5">
    <source>
        <dbReference type="ARBA" id="ARBA00022989"/>
    </source>
</evidence>
<dbReference type="InterPro" id="IPR046753">
    <property type="entry name" value="TOIP1/2_C"/>
</dbReference>
<dbReference type="InterPro" id="IPR038599">
    <property type="entry name" value="LAP1C-like_C_sf"/>
</dbReference>
<dbReference type="STRING" id="10195.A0A3M7T5G9"/>
<dbReference type="PANTHER" id="PTHR18843">
    <property type="entry name" value="TORSIN-1A-INTERACTING PROTEIN"/>
    <property type="match status" value="1"/>
</dbReference>
<evidence type="ECO:0000256" key="10">
    <source>
        <dbReference type="SAM" id="MobiDB-lite"/>
    </source>
</evidence>
<feature type="domain" description="Torsin-1A-interacting protein 1/2 AAA+ activator" evidence="12">
    <location>
        <begin position="161"/>
        <end position="320"/>
    </location>
</feature>
<feature type="transmembrane region" description="Helical" evidence="11">
    <location>
        <begin position="122"/>
        <end position="142"/>
    </location>
</feature>